<dbReference type="GO" id="GO:0016887">
    <property type="term" value="F:ATP hydrolysis activity"/>
    <property type="evidence" value="ECO:0007669"/>
    <property type="project" value="InterPro"/>
</dbReference>
<gene>
    <name evidence="11" type="ORF">H0921_04225</name>
</gene>
<dbReference type="InterPro" id="IPR017871">
    <property type="entry name" value="ABC_transporter-like_CS"/>
</dbReference>
<dbReference type="CDD" id="cd03225">
    <property type="entry name" value="ABC_cobalt_CbiO_domain1"/>
    <property type="match status" value="1"/>
</dbReference>
<dbReference type="InterPro" id="IPR027417">
    <property type="entry name" value="P-loop_NTPase"/>
</dbReference>
<dbReference type="InterPro" id="IPR050095">
    <property type="entry name" value="ECF_ABC_transporter_ATP-bd"/>
</dbReference>
<dbReference type="PROSITE" id="PS00211">
    <property type="entry name" value="ABC_TRANSPORTER_1"/>
    <property type="match status" value="1"/>
</dbReference>
<evidence type="ECO:0000313" key="12">
    <source>
        <dbReference type="Proteomes" id="UP000542342"/>
    </source>
</evidence>
<proteinExistence type="inferred from homology"/>
<name>A0A7V9AB36_9BACT</name>
<keyword evidence="8" id="KW-0472">Membrane</keyword>
<evidence type="ECO:0000256" key="4">
    <source>
        <dbReference type="ARBA" id="ARBA00022475"/>
    </source>
</evidence>
<dbReference type="SUPFAM" id="SSF52540">
    <property type="entry name" value="P-loop containing nucleoside triphosphate hydrolases"/>
    <property type="match status" value="1"/>
</dbReference>
<evidence type="ECO:0000256" key="9">
    <source>
        <dbReference type="SAM" id="MobiDB-lite"/>
    </source>
</evidence>
<sequence length="302" mass="32576">MRVGEERKSIRSSSSEGVLALSEPAPPASEIVVRVEHLSHAYRPSGWVLKDISFQVQAGECVAVVGPNGAGKTTLFLRLAGLLPGEGGQVNVCGWDPADPHQRAQLPSVLGMVFQNPEDQLFAPSVLEDVAFGPLNLGLSPDEAQERALTALASVGFPADKVHAPPFQLSGGDKRRAALAGVLAMQPKVWLLDEPTAFLDPRGRRELLALLRTLPGAKLIATHDLDFVLELCSRVLLLDGGQLMADGPIEEIFADDELLERHGLEIPCRRRWFQSTSMTADGTKTGASLRRSQTTASRSEEH</sequence>
<protein>
    <submittedName>
        <fullName evidence="11">ATP-binding cassette domain-containing protein</fullName>
    </submittedName>
</protein>
<evidence type="ECO:0000259" key="10">
    <source>
        <dbReference type="PROSITE" id="PS50893"/>
    </source>
</evidence>
<dbReference type="PROSITE" id="PS50893">
    <property type="entry name" value="ABC_TRANSPORTER_2"/>
    <property type="match status" value="1"/>
</dbReference>
<evidence type="ECO:0000256" key="2">
    <source>
        <dbReference type="ARBA" id="ARBA00005417"/>
    </source>
</evidence>
<dbReference type="EMBL" id="JACEFB010000002">
    <property type="protein sequence ID" value="MBA2225367.1"/>
    <property type="molecule type" value="Genomic_DNA"/>
</dbReference>
<dbReference type="Proteomes" id="UP000542342">
    <property type="component" value="Unassembled WGS sequence"/>
</dbReference>
<dbReference type="Pfam" id="PF00005">
    <property type="entry name" value="ABC_tran"/>
    <property type="match status" value="1"/>
</dbReference>
<dbReference type="Gene3D" id="3.40.50.300">
    <property type="entry name" value="P-loop containing nucleotide triphosphate hydrolases"/>
    <property type="match status" value="1"/>
</dbReference>
<evidence type="ECO:0000313" key="11">
    <source>
        <dbReference type="EMBL" id="MBA2225367.1"/>
    </source>
</evidence>
<evidence type="ECO:0000256" key="8">
    <source>
        <dbReference type="ARBA" id="ARBA00023136"/>
    </source>
</evidence>
<evidence type="ECO:0000256" key="6">
    <source>
        <dbReference type="ARBA" id="ARBA00022840"/>
    </source>
</evidence>
<keyword evidence="7" id="KW-1278">Translocase</keyword>
<feature type="domain" description="ABC transporter" evidence="10">
    <location>
        <begin position="33"/>
        <end position="265"/>
    </location>
</feature>
<keyword evidence="5" id="KW-0547">Nucleotide-binding</keyword>
<keyword evidence="4" id="KW-1003">Cell membrane</keyword>
<dbReference type="InterPro" id="IPR003593">
    <property type="entry name" value="AAA+_ATPase"/>
</dbReference>
<organism evidence="11 12">
    <name type="scientific">Thermogemmata fonticola</name>
    <dbReference type="NCBI Taxonomy" id="2755323"/>
    <lineage>
        <taxon>Bacteria</taxon>
        <taxon>Pseudomonadati</taxon>
        <taxon>Planctomycetota</taxon>
        <taxon>Planctomycetia</taxon>
        <taxon>Gemmatales</taxon>
        <taxon>Gemmataceae</taxon>
        <taxon>Thermogemmata</taxon>
    </lineage>
</organism>
<dbReference type="GO" id="GO:0043190">
    <property type="term" value="C:ATP-binding cassette (ABC) transporter complex"/>
    <property type="evidence" value="ECO:0007669"/>
    <property type="project" value="TreeGrafter"/>
</dbReference>
<keyword evidence="12" id="KW-1185">Reference proteome</keyword>
<dbReference type="PANTHER" id="PTHR43553">
    <property type="entry name" value="HEAVY METAL TRANSPORTER"/>
    <property type="match status" value="1"/>
</dbReference>
<feature type="region of interest" description="Disordered" evidence="9">
    <location>
        <begin position="279"/>
        <end position="302"/>
    </location>
</feature>
<evidence type="ECO:0000256" key="5">
    <source>
        <dbReference type="ARBA" id="ARBA00022741"/>
    </source>
</evidence>
<comment type="caution">
    <text evidence="11">The sequence shown here is derived from an EMBL/GenBank/DDBJ whole genome shotgun (WGS) entry which is preliminary data.</text>
</comment>
<dbReference type="AlphaFoldDB" id="A0A7V9AB36"/>
<evidence type="ECO:0000256" key="1">
    <source>
        <dbReference type="ARBA" id="ARBA00004236"/>
    </source>
</evidence>
<comment type="similarity">
    <text evidence="2">Belongs to the ABC transporter superfamily.</text>
</comment>
<accession>A0A7V9AB36</accession>
<keyword evidence="3" id="KW-0813">Transport</keyword>
<dbReference type="GO" id="GO:0005524">
    <property type="term" value="F:ATP binding"/>
    <property type="evidence" value="ECO:0007669"/>
    <property type="project" value="UniProtKB-KW"/>
</dbReference>
<evidence type="ECO:0000256" key="7">
    <source>
        <dbReference type="ARBA" id="ARBA00022967"/>
    </source>
</evidence>
<dbReference type="SMART" id="SM00382">
    <property type="entry name" value="AAA"/>
    <property type="match status" value="1"/>
</dbReference>
<keyword evidence="6 11" id="KW-0067">ATP-binding</keyword>
<dbReference type="GO" id="GO:0042626">
    <property type="term" value="F:ATPase-coupled transmembrane transporter activity"/>
    <property type="evidence" value="ECO:0007669"/>
    <property type="project" value="TreeGrafter"/>
</dbReference>
<evidence type="ECO:0000256" key="3">
    <source>
        <dbReference type="ARBA" id="ARBA00022448"/>
    </source>
</evidence>
<dbReference type="InterPro" id="IPR015856">
    <property type="entry name" value="ABC_transpr_CbiO/EcfA_su"/>
</dbReference>
<feature type="region of interest" description="Disordered" evidence="9">
    <location>
        <begin position="1"/>
        <end position="21"/>
    </location>
</feature>
<dbReference type="InterPro" id="IPR003439">
    <property type="entry name" value="ABC_transporter-like_ATP-bd"/>
</dbReference>
<dbReference type="FunFam" id="3.40.50.300:FF:000224">
    <property type="entry name" value="Energy-coupling factor transporter ATP-binding protein EcfA"/>
    <property type="match status" value="1"/>
</dbReference>
<comment type="subcellular location">
    <subcellularLocation>
        <location evidence="1">Cell membrane</location>
    </subcellularLocation>
</comment>
<dbReference type="PANTHER" id="PTHR43553:SF24">
    <property type="entry name" value="ENERGY-COUPLING FACTOR TRANSPORTER ATP-BINDING PROTEIN ECFA1"/>
    <property type="match status" value="1"/>
</dbReference>
<reference evidence="11 12" key="1">
    <citation type="submission" date="2020-07" db="EMBL/GenBank/DDBJ databases">
        <title>Thermogemmata thermophila gen. nov., sp. nov., a novel moderate thermophilic planctomycete from a Kamchatka hot spring.</title>
        <authorList>
            <person name="Elcheninov A.G."/>
            <person name="Podosokorskaya O.A."/>
            <person name="Kovaleva O.L."/>
            <person name="Novikov A."/>
            <person name="Bonch-Osmolovskaya E.A."/>
            <person name="Toshchakov S.V."/>
            <person name="Kublanov I.V."/>
        </authorList>
    </citation>
    <scope>NUCLEOTIDE SEQUENCE [LARGE SCALE GENOMIC DNA]</scope>
    <source>
        <strain evidence="11 12">2918</strain>
    </source>
</reference>